<evidence type="ECO:0000313" key="3">
    <source>
        <dbReference type="Proteomes" id="UP000054558"/>
    </source>
</evidence>
<evidence type="ECO:0000259" key="1">
    <source>
        <dbReference type="Pfam" id="PF01764"/>
    </source>
</evidence>
<dbReference type="AlphaFoldDB" id="A0A1Y1I9H9"/>
<organism evidence="2 3">
    <name type="scientific">Klebsormidium nitens</name>
    <name type="common">Green alga</name>
    <name type="synonym">Ulothrix nitens</name>
    <dbReference type="NCBI Taxonomy" id="105231"/>
    <lineage>
        <taxon>Eukaryota</taxon>
        <taxon>Viridiplantae</taxon>
        <taxon>Streptophyta</taxon>
        <taxon>Klebsormidiophyceae</taxon>
        <taxon>Klebsormidiales</taxon>
        <taxon>Klebsormidiaceae</taxon>
        <taxon>Klebsormidium</taxon>
    </lineage>
</organism>
<dbReference type="GO" id="GO:0006629">
    <property type="term" value="P:lipid metabolic process"/>
    <property type="evidence" value="ECO:0007669"/>
    <property type="project" value="InterPro"/>
</dbReference>
<dbReference type="EMBL" id="DF237315">
    <property type="protein sequence ID" value="GAQ87624.1"/>
    <property type="molecule type" value="Genomic_DNA"/>
</dbReference>
<dbReference type="InterPro" id="IPR051218">
    <property type="entry name" value="Sec_MonoDiacylglyc_Lipase"/>
</dbReference>
<keyword evidence="3" id="KW-1185">Reference proteome</keyword>
<name>A0A1Y1I9H9_KLENI</name>
<gene>
    <name evidence="2" type="ORF">KFL_003660040</name>
</gene>
<dbReference type="PANTHER" id="PTHR45856:SF11">
    <property type="entry name" value="FUNGAL LIPASE-LIKE DOMAIN-CONTAINING PROTEIN"/>
    <property type="match status" value="1"/>
</dbReference>
<proteinExistence type="predicted"/>
<dbReference type="OrthoDB" id="438440at2759"/>
<dbReference type="ESTHER" id="kleni-a0a1y1i9h9">
    <property type="family name" value="Triacylglycerol-lipase-OBL1-like"/>
</dbReference>
<sequence length="576" mass="64471">MANSHEASPEPILLTPATEPLPWLGWDPFNTEHLDKKVGINLPHIAVVLVHWFISIAMRGPAQIGAKIAHVVQYVVDPILAFFTGSYYPFAGPWSERRAICLINNADPNYGVPELDGKPLYSPADFPFEPTDADKNGFHEWVVHFLALTIKAAYEQPEVIQEIVRREWPSFEYLEHFTTAPDVPKPETDERKVERAKRLHREKSMRARGHVEAPTARQNIVNKVSADLIPETHAFLIKNGHSLVLFFRGTEPSKLAEWWSDCDLDPSKPGDLINIEGRVHQGFYDALFYQPHDIPDDEGNPIPQRSIFNKICARLHQELQAPGGRNLKVYVTGHSLGGGLTSVFAHTLAHPGSAPSDKPKGLPLTVGFDSAKLIYPHLAGVVSWAGPLAGNYDFAEFVIKHYKGKVFRMVHSSDIVTKIPAGLGYYHHPQEYFLAYNGDIYSDAEEIEAWRILEGDFFDLFYVQKALYGWTRFAPNGVPSGLPFMPDAVAWFCRNSARTVLRVMFYFLGFIVPGHTVSGVTDHWPCDYEQKVRVAALALGRLKKTPPASAASWKPPTWRARATSIARPAARSSLSV</sequence>
<feature type="domain" description="Fungal lipase-type" evidence="1">
    <location>
        <begin position="244"/>
        <end position="421"/>
    </location>
</feature>
<dbReference type="InterPro" id="IPR002921">
    <property type="entry name" value="Fungal_lipase-type"/>
</dbReference>
<dbReference type="SUPFAM" id="SSF53474">
    <property type="entry name" value="alpha/beta-Hydrolases"/>
    <property type="match status" value="1"/>
</dbReference>
<evidence type="ECO:0000313" key="2">
    <source>
        <dbReference type="EMBL" id="GAQ87624.1"/>
    </source>
</evidence>
<dbReference type="PANTHER" id="PTHR45856">
    <property type="entry name" value="ALPHA/BETA-HYDROLASES SUPERFAMILY PROTEIN"/>
    <property type="match status" value="1"/>
</dbReference>
<dbReference type="Proteomes" id="UP000054558">
    <property type="component" value="Unassembled WGS sequence"/>
</dbReference>
<protein>
    <recommendedName>
        <fullName evidence="1">Fungal lipase-type domain-containing protein</fullName>
    </recommendedName>
</protein>
<dbReference type="Pfam" id="PF01764">
    <property type="entry name" value="Lipase_3"/>
    <property type="match status" value="1"/>
</dbReference>
<accession>A0A1Y1I9H9</accession>
<dbReference type="InterPro" id="IPR029058">
    <property type="entry name" value="AB_hydrolase_fold"/>
</dbReference>
<reference evidence="2 3" key="1">
    <citation type="journal article" date="2014" name="Nat. Commun.">
        <title>Klebsormidium flaccidum genome reveals primary factors for plant terrestrial adaptation.</title>
        <authorList>
            <person name="Hori K."/>
            <person name="Maruyama F."/>
            <person name="Fujisawa T."/>
            <person name="Togashi T."/>
            <person name="Yamamoto N."/>
            <person name="Seo M."/>
            <person name="Sato S."/>
            <person name="Yamada T."/>
            <person name="Mori H."/>
            <person name="Tajima N."/>
            <person name="Moriyama T."/>
            <person name="Ikeuchi M."/>
            <person name="Watanabe M."/>
            <person name="Wada H."/>
            <person name="Kobayashi K."/>
            <person name="Saito M."/>
            <person name="Masuda T."/>
            <person name="Sasaki-Sekimoto Y."/>
            <person name="Mashiguchi K."/>
            <person name="Awai K."/>
            <person name="Shimojima M."/>
            <person name="Masuda S."/>
            <person name="Iwai M."/>
            <person name="Nobusawa T."/>
            <person name="Narise T."/>
            <person name="Kondo S."/>
            <person name="Saito H."/>
            <person name="Sato R."/>
            <person name="Murakawa M."/>
            <person name="Ihara Y."/>
            <person name="Oshima-Yamada Y."/>
            <person name="Ohtaka K."/>
            <person name="Satoh M."/>
            <person name="Sonobe K."/>
            <person name="Ishii M."/>
            <person name="Ohtani R."/>
            <person name="Kanamori-Sato M."/>
            <person name="Honoki R."/>
            <person name="Miyazaki D."/>
            <person name="Mochizuki H."/>
            <person name="Umetsu J."/>
            <person name="Higashi K."/>
            <person name="Shibata D."/>
            <person name="Kamiya Y."/>
            <person name="Sato N."/>
            <person name="Nakamura Y."/>
            <person name="Tabata S."/>
            <person name="Ida S."/>
            <person name="Kurokawa K."/>
            <person name="Ohta H."/>
        </authorList>
    </citation>
    <scope>NUCLEOTIDE SEQUENCE [LARGE SCALE GENOMIC DNA]</scope>
    <source>
        <strain evidence="2 3">NIES-2285</strain>
    </source>
</reference>
<dbReference type="CDD" id="cd00519">
    <property type="entry name" value="Lipase_3"/>
    <property type="match status" value="1"/>
</dbReference>
<dbReference type="Gene3D" id="3.40.50.1820">
    <property type="entry name" value="alpha/beta hydrolase"/>
    <property type="match status" value="1"/>
</dbReference>